<evidence type="ECO:0000256" key="1">
    <source>
        <dbReference type="SAM" id="Phobius"/>
    </source>
</evidence>
<reference evidence="3" key="1">
    <citation type="submission" date="2020-12" db="UniProtKB">
        <authorList>
            <consortium name="WormBaseParasite"/>
        </authorList>
    </citation>
    <scope>IDENTIFICATION</scope>
    <source>
        <strain evidence="3">MHco3</strain>
    </source>
</reference>
<dbReference type="InterPro" id="IPR019425">
    <property type="entry name" value="7TM_GPCR_serpentine_rcpt_Srt"/>
</dbReference>
<keyword evidence="1" id="KW-1133">Transmembrane helix</keyword>
<feature type="transmembrane region" description="Helical" evidence="1">
    <location>
        <begin position="39"/>
        <end position="60"/>
    </location>
</feature>
<dbReference type="Proteomes" id="UP000025227">
    <property type="component" value="Unplaced"/>
</dbReference>
<proteinExistence type="predicted"/>
<dbReference type="WBParaSite" id="HCON_00129574-00001">
    <property type="protein sequence ID" value="HCON_00129574-00001"/>
    <property type="gene ID" value="HCON_00129574"/>
</dbReference>
<sequence>MDVFSFNIPWIINPSEYNCSGRSLNEWESRGSVNNIQGYYYAISGTIFVTIYVMCLIGMFRGNLLKTPCYCLMFFNGIVDIMDLVAGSFFAAYFHFTGAVFCTSVGINWFAGYFSWCKCMDGSFPQLRRAGFEPGC</sequence>
<keyword evidence="1" id="KW-0812">Transmembrane</keyword>
<keyword evidence="2" id="KW-1185">Reference proteome</keyword>
<dbReference type="PANTHER" id="PTHR23021:SF11">
    <property type="entry name" value="SERPENTINE RECEPTOR, CLASS T"/>
    <property type="match status" value="1"/>
</dbReference>
<organism evidence="2 3">
    <name type="scientific">Haemonchus contortus</name>
    <name type="common">Barber pole worm</name>
    <dbReference type="NCBI Taxonomy" id="6289"/>
    <lineage>
        <taxon>Eukaryota</taxon>
        <taxon>Metazoa</taxon>
        <taxon>Ecdysozoa</taxon>
        <taxon>Nematoda</taxon>
        <taxon>Chromadorea</taxon>
        <taxon>Rhabditida</taxon>
        <taxon>Rhabditina</taxon>
        <taxon>Rhabditomorpha</taxon>
        <taxon>Strongyloidea</taxon>
        <taxon>Trichostrongylidae</taxon>
        <taxon>Haemonchus</taxon>
    </lineage>
</organism>
<accession>A0A7I4YSM7</accession>
<dbReference type="Pfam" id="PF10321">
    <property type="entry name" value="7TM_GPCR_Srt"/>
    <property type="match status" value="1"/>
</dbReference>
<dbReference type="AlphaFoldDB" id="A0A7I4YSM7"/>
<dbReference type="OrthoDB" id="5849708at2759"/>
<feature type="transmembrane region" description="Helical" evidence="1">
    <location>
        <begin position="98"/>
        <end position="116"/>
    </location>
</feature>
<name>A0A7I4YSM7_HAECO</name>
<evidence type="ECO:0000313" key="3">
    <source>
        <dbReference type="WBParaSite" id="HCON_00129574-00001"/>
    </source>
</evidence>
<evidence type="ECO:0000313" key="2">
    <source>
        <dbReference type="Proteomes" id="UP000025227"/>
    </source>
</evidence>
<protein>
    <submittedName>
        <fullName evidence="3">G_PROTEIN_RECEP_F1_2 domain-containing protein</fullName>
    </submittedName>
</protein>
<dbReference type="PANTHER" id="PTHR23021">
    <property type="entry name" value="SERPENTINE RECEPTOR, CLASS T"/>
    <property type="match status" value="1"/>
</dbReference>
<keyword evidence="1" id="KW-0472">Membrane</keyword>